<feature type="region of interest" description="Disordered" evidence="1">
    <location>
        <begin position="586"/>
        <end position="616"/>
    </location>
</feature>
<feature type="region of interest" description="Disordered" evidence="1">
    <location>
        <begin position="305"/>
        <end position="327"/>
    </location>
</feature>
<protein>
    <submittedName>
        <fullName evidence="2">Uncharacterized protein</fullName>
    </submittedName>
</protein>
<evidence type="ECO:0000313" key="3">
    <source>
        <dbReference type="Proteomes" id="UP000232323"/>
    </source>
</evidence>
<keyword evidence="3" id="KW-1185">Reference proteome</keyword>
<evidence type="ECO:0000313" key="2">
    <source>
        <dbReference type="EMBL" id="GAX76472.1"/>
    </source>
</evidence>
<sequence length="701" mass="74078">MRIFNIVVLGSEHDGLEPFVAAMNACQDGVGPLIIMSGNNVDETLSHLETATRAYGNCSGLLVSHSFSVPSRLENEKLSTTLRETHPNVPIVCWGLVRRGGVRGKHYHFGLDWSRADGAGLHLHPTKPSVVRTLRMLKCGEIKAGFNFQRPDEDRVDLVGALSLPVFPFMVNSRERETGDDMLRWKTLVADIKRDIEANPLPAARPKPRSLGDTISQRFSESARFFFANESERTREVMIRALREAAKRKARAAGQHHPSQSNNSNRGGAAGALHSSTGTTTDRMDSFLSDATTAAALEAGRFAGHHHGHGGVRATPGQHPASAEDFDDAWSSCDSEFSIVDSLAGLESLLAAMDEEEAMRYPVVPPSSGSSGGGHATEVSSSLRTLISGPEVSTGGCIVVGHPSSAVNTSNKVVSVWTAHDSPTQDGGACMQRWQSMPHSLGASVHYAIPHMPMQDANPITDPASVTPESSNILLGLGASVPPRVSSAVMAPALPIPEAAVSPSSPLISRGDTMHSSSHNQVLPLTTDNISVTRGISFGVKSSISRSADMLISASDEVSAGYGSCDSSVFQHVAHNQPNKSCAHVGVHPSDTAAAPKSETSARLSTMPSQGCTQVSPNVSSAEAVEKGTSQTGPVSVILRSSSTVTKSAAAAATTKAELSAMLKSAAAELKDLRRLVEEKKRMDALPEGPSTLPDRALTSQ</sequence>
<name>A0A250X0P9_9CHLO</name>
<feature type="region of interest" description="Disordered" evidence="1">
    <location>
        <begin position="247"/>
        <end position="284"/>
    </location>
</feature>
<dbReference type="EMBL" id="BEGY01000017">
    <property type="protein sequence ID" value="GAX76472.1"/>
    <property type="molecule type" value="Genomic_DNA"/>
</dbReference>
<feature type="compositionally biased region" description="Polar residues" evidence="1">
    <location>
        <begin position="257"/>
        <end position="266"/>
    </location>
</feature>
<comment type="caution">
    <text evidence="2">The sequence shown here is derived from an EMBL/GenBank/DDBJ whole genome shotgun (WGS) entry which is preliminary data.</text>
</comment>
<dbReference type="AlphaFoldDB" id="A0A250X0P9"/>
<feature type="compositionally biased region" description="Polar residues" evidence="1">
    <location>
        <begin position="598"/>
        <end position="616"/>
    </location>
</feature>
<reference evidence="2 3" key="1">
    <citation type="submission" date="2017-08" db="EMBL/GenBank/DDBJ databases">
        <title>Acidophilic green algal genome provides insights into adaptation to an acidic environment.</title>
        <authorList>
            <person name="Hirooka S."/>
            <person name="Hirose Y."/>
            <person name="Kanesaki Y."/>
            <person name="Higuchi S."/>
            <person name="Fujiwara T."/>
            <person name="Onuma R."/>
            <person name="Era A."/>
            <person name="Ohbayashi R."/>
            <person name="Uzuka A."/>
            <person name="Nozaki H."/>
            <person name="Yoshikawa H."/>
            <person name="Miyagishima S.Y."/>
        </authorList>
    </citation>
    <scope>NUCLEOTIDE SEQUENCE [LARGE SCALE GENOMIC DNA]</scope>
    <source>
        <strain evidence="2 3">NIES-2499</strain>
    </source>
</reference>
<organism evidence="2 3">
    <name type="scientific">Chlamydomonas eustigma</name>
    <dbReference type="NCBI Taxonomy" id="1157962"/>
    <lineage>
        <taxon>Eukaryota</taxon>
        <taxon>Viridiplantae</taxon>
        <taxon>Chlorophyta</taxon>
        <taxon>core chlorophytes</taxon>
        <taxon>Chlorophyceae</taxon>
        <taxon>CS clade</taxon>
        <taxon>Chlamydomonadales</taxon>
        <taxon>Chlamydomonadaceae</taxon>
        <taxon>Chlamydomonas</taxon>
    </lineage>
</organism>
<evidence type="ECO:0000256" key="1">
    <source>
        <dbReference type="SAM" id="MobiDB-lite"/>
    </source>
</evidence>
<proteinExistence type="predicted"/>
<gene>
    <name evidence="2" type="ORF">CEUSTIGMA_g3917.t1</name>
</gene>
<dbReference type="Proteomes" id="UP000232323">
    <property type="component" value="Unassembled WGS sequence"/>
</dbReference>
<feature type="region of interest" description="Disordered" evidence="1">
    <location>
        <begin position="680"/>
        <end position="701"/>
    </location>
</feature>
<accession>A0A250X0P9</accession>